<dbReference type="AlphaFoldDB" id="A0A091DVD0"/>
<keyword evidence="3" id="KW-1185">Reference proteome</keyword>
<evidence type="ECO:0000313" key="3">
    <source>
        <dbReference type="Proteomes" id="UP000028990"/>
    </source>
</evidence>
<name>A0A091DVD0_FUKDA</name>
<feature type="region of interest" description="Disordered" evidence="1">
    <location>
        <begin position="46"/>
        <end position="131"/>
    </location>
</feature>
<sequence>MLKSFRASQVRQSPELYLYTQVAAENKGPLEIRLTVEALQAFAVPQDPHAGLMPQQRSSKDDPGHRQAARPHTEEARAQRNRQMTKKPESPGAGAEARPPPQDGAPRVRTQGWEWDGYESDTRSSRGSSALWTDQLVRTASPAHECPPAVPCEAMKEEQEAAGLHGDLGSTWRPSVVASVTLESPLAPGAGQG</sequence>
<dbReference type="Proteomes" id="UP000028990">
    <property type="component" value="Unassembled WGS sequence"/>
</dbReference>
<organism evidence="2 3">
    <name type="scientific">Fukomys damarensis</name>
    <name type="common">Damaraland mole rat</name>
    <name type="synonym">Cryptomys damarensis</name>
    <dbReference type="NCBI Taxonomy" id="885580"/>
    <lineage>
        <taxon>Eukaryota</taxon>
        <taxon>Metazoa</taxon>
        <taxon>Chordata</taxon>
        <taxon>Craniata</taxon>
        <taxon>Vertebrata</taxon>
        <taxon>Euteleostomi</taxon>
        <taxon>Mammalia</taxon>
        <taxon>Eutheria</taxon>
        <taxon>Euarchontoglires</taxon>
        <taxon>Glires</taxon>
        <taxon>Rodentia</taxon>
        <taxon>Hystricomorpha</taxon>
        <taxon>Bathyergidae</taxon>
        <taxon>Fukomys</taxon>
    </lineage>
</organism>
<gene>
    <name evidence="2" type="ORF">H920_03574</name>
</gene>
<accession>A0A091DVD0</accession>
<protein>
    <submittedName>
        <fullName evidence="2">Uncharacterized protein</fullName>
    </submittedName>
</protein>
<evidence type="ECO:0000256" key="1">
    <source>
        <dbReference type="SAM" id="MobiDB-lite"/>
    </source>
</evidence>
<evidence type="ECO:0000313" key="2">
    <source>
        <dbReference type="EMBL" id="KFO35057.1"/>
    </source>
</evidence>
<proteinExistence type="predicted"/>
<reference evidence="2 3" key="1">
    <citation type="submission" date="2013-11" db="EMBL/GenBank/DDBJ databases">
        <title>The Damaraland mole rat (Fukomys damarensis) genome and evolution of African mole rats.</title>
        <authorList>
            <person name="Gladyshev V.N."/>
            <person name="Fang X."/>
        </authorList>
    </citation>
    <scope>NUCLEOTIDE SEQUENCE [LARGE SCALE GENOMIC DNA]</scope>
    <source>
        <tissue evidence="2">Liver</tissue>
    </source>
</reference>
<dbReference type="EMBL" id="KN121895">
    <property type="protein sequence ID" value="KFO35057.1"/>
    <property type="molecule type" value="Genomic_DNA"/>
</dbReference>
<feature type="compositionally biased region" description="Basic and acidic residues" evidence="1">
    <location>
        <begin position="58"/>
        <end position="78"/>
    </location>
</feature>